<feature type="region of interest" description="Disordered" evidence="1">
    <location>
        <begin position="157"/>
        <end position="238"/>
    </location>
</feature>
<keyword evidence="3" id="KW-1185">Reference proteome</keyword>
<sequence length="238" mass="25341">MACAACPPWSFSARQMYSPASSSVTLGSSNVFTLDALLCRACGGRVTTSNLACVTSTMTTGMNPDVKYVFLPVRVLTVRARRRGGPPWLTSVFSHCTLVDAGRREPAIECPDNAAIAVSPSATEPSIQRAARPCVCSPTRGDGDGALELNSRQSVNCHPEARGQTQHNATQTNRFGRRKNKPPASRPASQSASQPASQSASQPVSQPTSRGSLWKPVGTMRSLMPRPGSRAAEPQVRF</sequence>
<dbReference type="EMBL" id="SRLO01000434">
    <property type="protein sequence ID" value="TNN56197.1"/>
    <property type="molecule type" value="Genomic_DNA"/>
</dbReference>
<reference evidence="2 3" key="1">
    <citation type="submission" date="2019-03" db="EMBL/GenBank/DDBJ databases">
        <title>First draft genome of Liparis tanakae, snailfish: a comprehensive survey of snailfish specific genes.</title>
        <authorList>
            <person name="Kim W."/>
            <person name="Song I."/>
            <person name="Jeong J.-H."/>
            <person name="Kim D."/>
            <person name="Kim S."/>
            <person name="Ryu S."/>
            <person name="Song J.Y."/>
            <person name="Lee S.K."/>
        </authorList>
    </citation>
    <scope>NUCLEOTIDE SEQUENCE [LARGE SCALE GENOMIC DNA]</scope>
    <source>
        <tissue evidence="2">Muscle</tissue>
    </source>
</reference>
<evidence type="ECO:0000256" key="1">
    <source>
        <dbReference type="SAM" id="MobiDB-lite"/>
    </source>
</evidence>
<name>A0A4Z2GRJ8_9TELE</name>
<accession>A0A4Z2GRJ8</accession>
<protein>
    <submittedName>
        <fullName evidence="2">Uncharacterized protein</fullName>
    </submittedName>
</protein>
<comment type="caution">
    <text evidence="2">The sequence shown here is derived from an EMBL/GenBank/DDBJ whole genome shotgun (WGS) entry which is preliminary data.</text>
</comment>
<dbReference type="AlphaFoldDB" id="A0A4Z2GRJ8"/>
<gene>
    <name evidence="2" type="ORF">EYF80_033573</name>
</gene>
<evidence type="ECO:0000313" key="2">
    <source>
        <dbReference type="EMBL" id="TNN56197.1"/>
    </source>
</evidence>
<organism evidence="2 3">
    <name type="scientific">Liparis tanakae</name>
    <name type="common">Tanaka's snailfish</name>
    <dbReference type="NCBI Taxonomy" id="230148"/>
    <lineage>
        <taxon>Eukaryota</taxon>
        <taxon>Metazoa</taxon>
        <taxon>Chordata</taxon>
        <taxon>Craniata</taxon>
        <taxon>Vertebrata</taxon>
        <taxon>Euteleostomi</taxon>
        <taxon>Actinopterygii</taxon>
        <taxon>Neopterygii</taxon>
        <taxon>Teleostei</taxon>
        <taxon>Neoteleostei</taxon>
        <taxon>Acanthomorphata</taxon>
        <taxon>Eupercaria</taxon>
        <taxon>Perciformes</taxon>
        <taxon>Cottioidei</taxon>
        <taxon>Cottales</taxon>
        <taxon>Liparidae</taxon>
        <taxon>Liparis</taxon>
    </lineage>
</organism>
<feature type="compositionally biased region" description="Low complexity" evidence="1">
    <location>
        <begin position="182"/>
        <end position="209"/>
    </location>
</feature>
<evidence type="ECO:0000313" key="3">
    <source>
        <dbReference type="Proteomes" id="UP000314294"/>
    </source>
</evidence>
<proteinExistence type="predicted"/>
<feature type="compositionally biased region" description="Polar residues" evidence="1">
    <location>
        <begin position="163"/>
        <end position="174"/>
    </location>
</feature>
<dbReference type="Proteomes" id="UP000314294">
    <property type="component" value="Unassembled WGS sequence"/>
</dbReference>